<evidence type="ECO:0008006" key="5">
    <source>
        <dbReference type="Google" id="ProtNLM"/>
    </source>
</evidence>
<gene>
    <name evidence="3" type="ORF">VNI00_009663</name>
</gene>
<name>A0AAW0CQH5_9AGAR</name>
<dbReference type="PANTHER" id="PTHR24096:SF422">
    <property type="entry name" value="BCDNA.GH02901"/>
    <property type="match status" value="1"/>
</dbReference>
<dbReference type="InterPro" id="IPR000873">
    <property type="entry name" value="AMP-dep_synth/lig_dom"/>
</dbReference>
<evidence type="ECO:0000313" key="4">
    <source>
        <dbReference type="Proteomes" id="UP001383192"/>
    </source>
</evidence>
<feature type="domain" description="AMP-dependent synthetase/ligase" evidence="1">
    <location>
        <begin position="82"/>
        <end position="407"/>
    </location>
</feature>
<dbReference type="PANTHER" id="PTHR24096">
    <property type="entry name" value="LONG-CHAIN-FATTY-ACID--COA LIGASE"/>
    <property type="match status" value="1"/>
</dbReference>
<evidence type="ECO:0000259" key="2">
    <source>
        <dbReference type="Pfam" id="PF13193"/>
    </source>
</evidence>
<evidence type="ECO:0000259" key="1">
    <source>
        <dbReference type="Pfam" id="PF00501"/>
    </source>
</evidence>
<reference evidence="3 4" key="1">
    <citation type="submission" date="2024-01" db="EMBL/GenBank/DDBJ databases">
        <title>A draft genome for a cacao thread blight-causing isolate of Paramarasmius palmivorus.</title>
        <authorList>
            <person name="Baruah I.K."/>
            <person name="Bukari Y."/>
            <person name="Amoako-Attah I."/>
            <person name="Meinhardt L.W."/>
            <person name="Bailey B.A."/>
            <person name="Cohen S.P."/>
        </authorList>
    </citation>
    <scope>NUCLEOTIDE SEQUENCE [LARGE SCALE GENOMIC DNA]</scope>
    <source>
        <strain evidence="3 4">GH-12</strain>
    </source>
</reference>
<dbReference type="Pfam" id="PF00501">
    <property type="entry name" value="AMP-binding"/>
    <property type="match status" value="1"/>
</dbReference>
<evidence type="ECO:0000313" key="3">
    <source>
        <dbReference type="EMBL" id="KAK7040757.1"/>
    </source>
</evidence>
<protein>
    <recommendedName>
        <fullName evidence="5">Acetyl-CoA synthetase-like protein</fullName>
    </recommendedName>
</protein>
<dbReference type="Gene3D" id="3.40.50.12780">
    <property type="entry name" value="N-terminal domain of ligase-like"/>
    <property type="match status" value="1"/>
</dbReference>
<proteinExistence type="predicted"/>
<dbReference type="InterPro" id="IPR042099">
    <property type="entry name" value="ANL_N_sf"/>
</dbReference>
<dbReference type="GO" id="GO:0016405">
    <property type="term" value="F:CoA-ligase activity"/>
    <property type="evidence" value="ECO:0007669"/>
    <property type="project" value="TreeGrafter"/>
</dbReference>
<dbReference type="InterPro" id="IPR045851">
    <property type="entry name" value="AMP-bd_C_sf"/>
</dbReference>
<dbReference type="Pfam" id="PF13193">
    <property type="entry name" value="AMP-binding_C"/>
    <property type="match status" value="1"/>
</dbReference>
<comment type="caution">
    <text evidence="3">The sequence shown here is derived from an EMBL/GenBank/DDBJ whole genome shotgun (WGS) entry which is preliminary data.</text>
</comment>
<dbReference type="AlphaFoldDB" id="A0AAW0CQH5"/>
<accession>A0AAW0CQH5</accession>
<dbReference type="Proteomes" id="UP001383192">
    <property type="component" value="Unassembled WGS sequence"/>
</dbReference>
<keyword evidence="4" id="KW-1185">Reference proteome</keyword>
<sequence length="545" mass="59392">MLLNQLKATGFPLDQVPSNLTIPQFFLDGFQHPTRPTRPEQVPCLVDDETGEPVFLDQLRLRTRHLAAAIRSTWDINYAPCVWATHRLGGVVATISPMLAVGELVHHLRISRPTLLFVHPQCLANALQAASIIELPPSRIILITSSTAPGESSGGFRSFDELVDLGSRCPTVIEKQMGANEAKRKIAFLAPSSGTTGVQKAVAISHYNAISVIIQIATLNRIGEDYAPWSERRFRPGDVCCGFLPLYHIYGLVYNLHFMIYAGMTLVLAPAFHFEKFLESIDKYKITHLTLVPPQAVLFCKHPAVKRFSLSSVRYCIVAAAPLSATLTKGLLEVFPNVHLGQGYGMTETCGTVSMFPLSHKVGTLGSGGQLLPGVVAKVIRGDGSLAGVGEVGELYVQGGQVALGYYGDEKATKETFVDGWLRTGDQVLFNEDGDIFIVERIKELIKVKGLQVPPAELEGHLLTHSSIADAAVIGVPDEYAGELPLAFVVLQPGIASAVAKDPNVAKQVRSSIFTIQHMDTSLVPATHCYPSLRFLWPQVNDKWK</sequence>
<feature type="domain" description="AMP-binding enzyme C-terminal" evidence="2">
    <location>
        <begin position="457"/>
        <end position="511"/>
    </location>
</feature>
<dbReference type="EMBL" id="JAYKXP010000036">
    <property type="protein sequence ID" value="KAK7040757.1"/>
    <property type="molecule type" value="Genomic_DNA"/>
</dbReference>
<organism evidence="3 4">
    <name type="scientific">Paramarasmius palmivorus</name>
    <dbReference type="NCBI Taxonomy" id="297713"/>
    <lineage>
        <taxon>Eukaryota</taxon>
        <taxon>Fungi</taxon>
        <taxon>Dikarya</taxon>
        <taxon>Basidiomycota</taxon>
        <taxon>Agaricomycotina</taxon>
        <taxon>Agaricomycetes</taxon>
        <taxon>Agaricomycetidae</taxon>
        <taxon>Agaricales</taxon>
        <taxon>Marasmiineae</taxon>
        <taxon>Marasmiaceae</taxon>
        <taxon>Paramarasmius</taxon>
    </lineage>
</organism>
<dbReference type="InterPro" id="IPR025110">
    <property type="entry name" value="AMP-bd_C"/>
</dbReference>
<dbReference type="Gene3D" id="3.30.300.30">
    <property type="match status" value="1"/>
</dbReference>
<dbReference type="SUPFAM" id="SSF56801">
    <property type="entry name" value="Acetyl-CoA synthetase-like"/>
    <property type="match status" value="1"/>
</dbReference>